<dbReference type="eggNOG" id="ENOG502R9VW">
    <property type="taxonomic scope" value="Eukaryota"/>
</dbReference>
<reference evidence="1 2" key="1">
    <citation type="submission" date="2013-03" db="EMBL/GenBank/DDBJ databases">
        <title>The Genome Sequence of Capronia epimyces CBS 606.96.</title>
        <authorList>
            <consortium name="The Broad Institute Genomics Platform"/>
            <person name="Cuomo C."/>
            <person name="de Hoog S."/>
            <person name="Gorbushina A."/>
            <person name="Walker B."/>
            <person name="Young S.K."/>
            <person name="Zeng Q."/>
            <person name="Gargeya S."/>
            <person name="Fitzgerald M."/>
            <person name="Haas B."/>
            <person name="Abouelleil A."/>
            <person name="Allen A.W."/>
            <person name="Alvarado L."/>
            <person name="Arachchi H.M."/>
            <person name="Berlin A.M."/>
            <person name="Chapman S.B."/>
            <person name="Gainer-Dewar J."/>
            <person name="Goldberg J."/>
            <person name="Griggs A."/>
            <person name="Gujja S."/>
            <person name="Hansen M."/>
            <person name="Howarth C."/>
            <person name="Imamovic A."/>
            <person name="Ireland A."/>
            <person name="Larimer J."/>
            <person name="McCowan C."/>
            <person name="Murphy C."/>
            <person name="Pearson M."/>
            <person name="Poon T.W."/>
            <person name="Priest M."/>
            <person name="Roberts A."/>
            <person name="Saif S."/>
            <person name="Shea T."/>
            <person name="Sisk P."/>
            <person name="Sykes S."/>
            <person name="Wortman J."/>
            <person name="Nusbaum C."/>
            <person name="Birren B."/>
        </authorList>
    </citation>
    <scope>NUCLEOTIDE SEQUENCE [LARGE SCALE GENOMIC DNA]</scope>
    <source>
        <strain evidence="1 2">CBS 606.96</strain>
    </source>
</reference>
<dbReference type="HOGENOM" id="CLU_1717581_0_0_1"/>
<dbReference type="EMBL" id="AMGY01000001">
    <property type="protein sequence ID" value="EXJ92309.1"/>
    <property type="molecule type" value="Genomic_DNA"/>
</dbReference>
<accession>W9ZCQ5</accession>
<comment type="caution">
    <text evidence="1">The sequence shown here is derived from an EMBL/GenBank/DDBJ whole genome shotgun (WGS) entry which is preliminary data.</text>
</comment>
<keyword evidence="2" id="KW-1185">Reference proteome</keyword>
<protein>
    <submittedName>
        <fullName evidence="1">Uncharacterized protein</fullName>
    </submittedName>
</protein>
<evidence type="ECO:0000313" key="1">
    <source>
        <dbReference type="EMBL" id="EXJ92309.1"/>
    </source>
</evidence>
<gene>
    <name evidence="1" type="ORF">A1O3_00859</name>
</gene>
<dbReference type="OrthoDB" id="4129651at2759"/>
<name>W9ZCQ5_9EURO</name>
<dbReference type="GeneID" id="19164999"/>
<evidence type="ECO:0000313" key="2">
    <source>
        <dbReference type="Proteomes" id="UP000019478"/>
    </source>
</evidence>
<organism evidence="1 2">
    <name type="scientific">Capronia epimyces CBS 606.96</name>
    <dbReference type="NCBI Taxonomy" id="1182542"/>
    <lineage>
        <taxon>Eukaryota</taxon>
        <taxon>Fungi</taxon>
        <taxon>Dikarya</taxon>
        <taxon>Ascomycota</taxon>
        <taxon>Pezizomycotina</taxon>
        <taxon>Eurotiomycetes</taxon>
        <taxon>Chaetothyriomycetidae</taxon>
        <taxon>Chaetothyriales</taxon>
        <taxon>Herpotrichiellaceae</taxon>
        <taxon>Capronia</taxon>
    </lineage>
</organism>
<proteinExistence type="predicted"/>
<dbReference type="RefSeq" id="XP_007729199.1">
    <property type="nucleotide sequence ID" value="XM_007731009.1"/>
</dbReference>
<dbReference type="Proteomes" id="UP000019478">
    <property type="component" value="Unassembled WGS sequence"/>
</dbReference>
<dbReference type="AlphaFoldDB" id="W9ZCQ5"/>
<sequence>MAPAPTPQERFELAKQSAALLRALLSHPGMSFNGDGSPNRAGIHPTLYNVTDFHMSTYTKYILPLLPPNAAENCSALSFQPNAQITDKTDLLADDLYPRIKSGALREKWSDTLSRNVMIASIILDKNQQVLFGGTFDFGPEVQAAARALRS</sequence>